<keyword evidence="3" id="KW-0175">Coiled coil</keyword>
<evidence type="ECO:0000256" key="2">
    <source>
        <dbReference type="RuleBase" id="RU362097"/>
    </source>
</evidence>
<organism evidence="4 5">
    <name type="scientific">Aquella oligotrophica</name>
    <dbReference type="NCBI Taxonomy" id="2067065"/>
    <lineage>
        <taxon>Bacteria</taxon>
        <taxon>Pseudomonadati</taxon>
        <taxon>Pseudomonadota</taxon>
        <taxon>Betaproteobacteria</taxon>
        <taxon>Neisseriales</taxon>
        <taxon>Neisseriaceae</taxon>
        <taxon>Aquella</taxon>
    </lineage>
</organism>
<evidence type="ECO:0000313" key="5">
    <source>
        <dbReference type="Proteomes" id="UP000236655"/>
    </source>
</evidence>
<dbReference type="NCBIfam" id="TIGR01845">
    <property type="entry name" value="outer_NodT"/>
    <property type="match status" value="1"/>
</dbReference>
<keyword evidence="2" id="KW-1134">Transmembrane beta strand</keyword>
<dbReference type="KEGG" id="nba:CUN60_07150"/>
<feature type="coiled-coil region" evidence="3">
    <location>
        <begin position="175"/>
        <end position="240"/>
    </location>
</feature>
<keyword evidence="2" id="KW-0472">Membrane</keyword>
<dbReference type="EMBL" id="CP024847">
    <property type="protein sequence ID" value="AUR52085.1"/>
    <property type="molecule type" value="Genomic_DNA"/>
</dbReference>
<dbReference type="OrthoDB" id="9770517at2"/>
<gene>
    <name evidence="4" type="ORF">CUN60_07150</name>
</gene>
<dbReference type="Gene3D" id="2.20.200.10">
    <property type="entry name" value="Outer membrane efflux proteins (OEP)"/>
    <property type="match status" value="1"/>
</dbReference>
<dbReference type="SUPFAM" id="SSF56954">
    <property type="entry name" value="Outer membrane efflux proteins (OEP)"/>
    <property type="match status" value="1"/>
</dbReference>
<dbReference type="PROSITE" id="PS51257">
    <property type="entry name" value="PROKAR_LIPOPROTEIN"/>
    <property type="match status" value="1"/>
</dbReference>
<evidence type="ECO:0000256" key="1">
    <source>
        <dbReference type="ARBA" id="ARBA00007613"/>
    </source>
</evidence>
<keyword evidence="2" id="KW-0449">Lipoprotein</keyword>
<dbReference type="PANTHER" id="PTHR30203">
    <property type="entry name" value="OUTER MEMBRANE CATION EFFLUX PROTEIN"/>
    <property type="match status" value="1"/>
</dbReference>
<sequence>MQKNNLLWLIPAITLASCSIFSQPYTKPDLGVPSTWNKSDEDLNMTAINQAESLAELKWWKQFDDPSLNQIIESALLNNNDIKIAMANLANAQGQLKQVQFGWIPNIPVVLGFSQMWAFNNPGYFLGLFPSYTLNIFSQIKAQEQAKHQLEVSKYATDSARLTIIGQAASSYFTLASQKRQLQLTQELLKIYKEREIAYRKQFELGLADAKTVSNAASDVMQTEAQLSTLENNISVSQNALRYLTNQNPGKLDLLTSFDKLNANSIAPGSLPATVLANRPDVRAAEEQLKASNAGVGLAYSNLLPSIQLDDFVAATSPTASGIGNPMGMNMGEAYLNVPLLNPKAYGQIDSSKAQYSKDYYTYEQTVRKALRDVENDLSAHRLYAKRYDDFAHANLSLAQGCNNEIVQFQNGLSNYTAVLECQLGLQQAQIALTQSKLDKLLAIVVLYQDLGGGYAVTTTINQLTK</sequence>
<keyword evidence="2" id="KW-0812">Transmembrane</keyword>
<dbReference type="Pfam" id="PF02321">
    <property type="entry name" value="OEP"/>
    <property type="match status" value="2"/>
</dbReference>
<comment type="similarity">
    <text evidence="1 2">Belongs to the outer membrane factor (OMF) (TC 1.B.17) family.</text>
</comment>
<dbReference type="GO" id="GO:0005886">
    <property type="term" value="C:plasma membrane"/>
    <property type="evidence" value="ECO:0007669"/>
    <property type="project" value="UniProtKB-SubCell"/>
</dbReference>
<dbReference type="GO" id="GO:0015562">
    <property type="term" value="F:efflux transmembrane transporter activity"/>
    <property type="evidence" value="ECO:0007669"/>
    <property type="project" value="InterPro"/>
</dbReference>
<dbReference type="Gene3D" id="1.20.1600.10">
    <property type="entry name" value="Outer membrane efflux proteins (OEP)"/>
    <property type="match status" value="1"/>
</dbReference>
<name>A0A2I7N7A0_9NEIS</name>
<evidence type="ECO:0000256" key="3">
    <source>
        <dbReference type="SAM" id="Coils"/>
    </source>
</evidence>
<dbReference type="InterPro" id="IPR003423">
    <property type="entry name" value="OMP_efflux"/>
</dbReference>
<keyword evidence="2" id="KW-0564">Palmitate</keyword>
<dbReference type="AlphaFoldDB" id="A0A2I7N7A0"/>
<comment type="subcellular location">
    <subcellularLocation>
        <location evidence="2">Cell membrane</location>
        <topology evidence="2">Lipid-anchor</topology>
    </subcellularLocation>
</comment>
<reference evidence="5" key="1">
    <citation type="submission" date="2017-11" db="EMBL/GenBank/DDBJ databases">
        <authorList>
            <person name="Chan K.G."/>
            <person name="Lee L.S."/>
        </authorList>
    </citation>
    <scope>NUCLEOTIDE SEQUENCE [LARGE SCALE GENOMIC DNA]</scope>
    <source>
        <strain evidence="5">DSM 100970</strain>
    </source>
</reference>
<dbReference type="Proteomes" id="UP000236655">
    <property type="component" value="Chromosome"/>
</dbReference>
<accession>A0A2I7N7A0</accession>
<keyword evidence="5" id="KW-1185">Reference proteome</keyword>
<evidence type="ECO:0000313" key="4">
    <source>
        <dbReference type="EMBL" id="AUR52085.1"/>
    </source>
</evidence>
<dbReference type="RefSeq" id="WP_102951381.1">
    <property type="nucleotide sequence ID" value="NZ_CP024847.1"/>
</dbReference>
<protein>
    <submittedName>
        <fullName evidence="4">Transporter</fullName>
    </submittedName>
</protein>
<dbReference type="InterPro" id="IPR010131">
    <property type="entry name" value="MdtP/NodT-like"/>
</dbReference>
<proteinExistence type="inferred from homology"/>